<evidence type="ECO:0000256" key="2">
    <source>
        <dbReference type="PROSITE-ProRule" id="PRU00708"/>
    </source>
</evidence>
<protein>
    <recommendedName>
        <fullName evidence="5">Pentacotripeptide-repeat region of PRORP domain-containing protein</fullName>
    </recommendedName>
</protein>
<comment type="similarity">
    <text evidence="1">Belongs to the PPR family. P subfamily.</text>
</comment>
<proteinExistence type="inferred from homology"/>
<dbReference type="PANTHER" id="PTHR46128:SF329">
    <property type="entry name" value="MITOCHONDRIAL GROUP I INTRON SPLICING FACTOR DMR1"/>
    <property type="match status" value="1"/>
</dbReference>
<keyword evidence="4" id="KW-1185">Reference proteome</keyword>
<name>A0AAV8V539_9RHOD</name>
<dbReference type="Pfam" id="PF01535">
    <property type="entry name" value="PPR"/>
    <property type="match status" value="1"/>
</dbReference>
<organism evidence="3 4">
    <name type="scientific">Rhodosorus marinus</name>
    <dbReference type="NCBI Taxonomy" id="101924"/>
    <lineage>
        <taxon>Eukaryota</taxon>
        <taxon>Rhodophyta</taxon>
        <taxon>Stylonematophyceae</taxon>
        <taxon>Stylonematales</taxon>
        <taxon>Stylonemataceae</taxon>
        <taxon>Rhodosorus</taxon>
    </lineage>
</organism>
<evidence type="ECO:0008006" key="5">
    <source>
        <dbReference type="Google" id="ProtNLM"/>
    </source>
</evidence>
<evidence type="ECO:0000256" key="1">
    <source>
        <dbReference type="ARBA" id="ARBA00007626"/>
    </source>
</evidence>
<evidence type="ECO:0000313" key="4">
    <source>
        <dbReference type="Proteomes" id="UP001157974"/>
    </source>
</evidence>
<dbReference type="PROSITE" id="PS51375">
    <property type="entry name" value="PPR"/>
    <property type="match status" value="2"/>
</dbReference>
<dbReference type="EMBL" id="JAMWBK010000001">
    <property type="protein sequence ID" value="KAJ8908531.1"/>
    <property type="molecule type" value="Genomic_DNA"/>
</dbReference>
<accession>A0AAV8V539</accession>
<dbReference type="Gene3D" id="1.25.40.10">
    <property type="entry name" value="Tetratricopeptide repeat domain"/>
    <property type="match status" value="4"/>
</dbReference>
<reference evidence="3 4" key="1">
    <citation type="journal article" date="2023" name="Nat. Commun.">
        <title>Origin of minicircular mitochondrial genomes in red algae.</title>
        <authorList>
            <person name="Lee Y."/>
            <person name="Cho C.H."/>
            <person name="Lee Y.M."/>
            <person name="Park S.I."/>
            <person name="Yang J.H."/>
            <person name="West J.A."/>
            <person name="Bhattacharya D."/>
            <person name="Yoon H.S."/>
        </authorList>
    </citation>
    <scope>NUCLEOTIDE SEQUENCE [LARGE SCALE GENOMIC DNA]</scope>
    <source>
        <strain evidence="3 4">CCMP1338</strain>
        <tissue evidence="3">Whole cell</tissue>
    </source>
</reference>
<comment type="caution">
    <text evidence="3">The sequence shown here is derived from an EMBL/GenBank/DDBJ whole genome shotgun (WGS) entry which is preliminary data.</text>
</comment>
<dbReference type="PANTHER" id="PTHR46128">
    <property type="entry name" value="MITOCHONDRIAL GROUP I INTRON SPLICING FACTOR CCM1"/>
    <property type="match status" value="1"/>
</dbReference>
<feature type="repeat" description="PPR" evidence="2">
    <location>
        <begin position="427"/>
        <end position="461"/>
    </location>
</feature>
<dbReference type="InterPro" id="IPR002885">
    <property type="entry name" value="PPR_rpt"/>
</dbReference>
<sequence>MSLDSKDNILNVGRTALEQKNADNVIQKTSFPEERGGLLSGDVWEGKNIDSLKGPAEPISVNVLSTADNTVKKANLSLLMRALTGASARSQAVVDLGSIHVYLNELALLEKVLKAKEGRGQKFDRTEVMLSSLPNVSDQKVRLHDLWKVFGTVPSVNDMKQMMAKLGRKAVKSDVLHSMLIKSLGEAGQVAEAEGVFESRIVSERDDLYVAMLSVYIDNGLHDKVQMIFEKAQKEVSDHKHEVVANSIIAQYVAVMDIENAKFWVKEALARSTRIQYPVAVMTIAALSKAGDLDTCKMIFRSVSKQRLYALSEGQQKRWAELNYSVLSYFGDHEAAKKFKDKHAKKRRSTVDWPSAETILENAPDRWQQYFRFSQQELTGAFWSTPTVEDRNSEMEDLLKNSKKVPVNEVLAMYSTMLSANSRCKPNLRTYALVTKALTDSGRLESVPNVFTEVSRKGLAPTNSMYTDLLKASIIRKNKNMIEYAMKKLRHLEHVATLEELEPIFTTCERTHDIDMIARVASILNKAHVYPSRRIVLSLFNSCVHKDDFVSGADLFKKWKEHKRKLDVESLDDIVRLLATGGDLAGTVDALISKRSDAETGLSRQAYEALVDCFLRFGGEIESLPQSLRGRGSPTSSMHIMLRNFLVTAHHRKKAERPGVFKAFLKESIRTGSYDGVTLSFRFQAVSDLALLGSHFPTWQRKKIGGLQETFASAMKVALDARKVEKAELVLSGTKAVRGLSPQVYHQVIRMRIMQGQPEAAARILSEMESKGLHPLAQSVALLVESSDGDEAAALLEKSRKIGIAFDQELYVKVLETHGLSGEEVQRVFSHMVRAKIFPSLRAFCALYASFSLDNGEREAHKFLKQLSNAENICDLRSAYELLQLGEYAEKEQIVNWINEALRSPDPFGVKEMVKTFHDRLPKGKVDHVEFELQLKDGELDDARQSLRSIEKPKVGMYVRLLHEYTKRKQVDRAISLYSEMGKRDIAKSLNVYKTLMGSLMLFQKFEDAMEIAEDFLSIESHTPDPAFLRMCEIALKVAGSPTNYDIVSRVKERMGVDLG</sequence>
<dbReference type="Proteomes" id="UP001157974">
    <property type="component" value="Unassembled WGS sequence"/>
</dbReference>
<evidence type="ECO:0000313" key="3">
    <source>
        <dbReference type="EMBL" id="KAJ8908531.1"/>
    </source>
</evidence>
<dbReference type="AlphaFoldDB" id="A0AAV8V539"/>
<feature type="repeat" description="PPR" evidence="2">
    <location>
        <begin position="741"/>
        <end position="775"/>
    </location>
</feature>
<dbReference type="InterPro" id="IPR050872">
    <property type="entry name" value="PPR_P_subfamily"/>
</dbReference>
<dbReference type="InterPro" id="IPR011990">
    <property type="entry name" value="TPR-like_helical_dom_sf"/>
</dbReference>
<gene>
    <name evidence="3" type="ORF">NDN08_005237</name>
</gene>